<dbReference type="STRING" id="1802538.A2382_00570"/>
<name>A0A1F8CSG7_9BACT</name>
<dbReference type="AlphaFoldDB" id="A0A1F8CSG7"/>
<dbReference type="PANTHER" id="PTHR42760">
    <property type="entry name" value="SHORT-CHAIN DEHYDROGENASES/REDUCTASES FAMILY MEMBER"/>
    <property type="match status" value="1"/>
</dbReference>
<dbReference type="FunFam" id="3.40.50.720:FF:000084">
    <property type="entry name" value="Short-chain dehydrogenase reductase"/>
    <property type="match status" value="1"/>
</dbReference>
<dbReference type="EMBL" id="MGHY01000018">
    <property type="protein sequence ID" value="OGM79264.1"/>
    <property type="molecule type" value="Genomic_DNA"/>
</dbReference>
<proteinExistence type="inferred from homology"/>
<dbReference type="GO" id="GO:0016616">
    <property type="term" value="F:oxidoreductase activity, acting on the CH-OH group of donors, NAD or NADP as acceptor"/>
    <property type="evidence" value="ECO:0007669"/>
    <property type="project" value="TreeGrafter"/>
</dbReference>
<dbReference type="Pfam" id="PF13561">
    <property type="entry name" value="adh_short_C2"/>
    <property type="match status" value="1"/>
</dbReference>
<dbReference type="PRINTS" id="PR00080">
    <property type="entry name" value="SDRFAMILY"/>
</dbReference>
<protein>
    <recommendedName>
        <fullName evidence="4">Short-chain dehydrogenase</fullName>
    </recommendedName>
</protein>
<organism evidence="2 3">
    <name type="scientific">Candidatus Woesebacteria bacterium RIFOXYB1_FULL_38_16</name>
    <dbReference type="NCBI Taxonomy" id="1802538"/>
    <lineage>
        <taxon>Bacteria</taxon>
        <taxon>Candidatus Woeseibacteriota</taxon>
    </lineage>
</organism>
<accession>A0A1F8CSG7</accession>
<dbReference type="CDD" id="cd05233">
    <property type="entry name" value="SDR_c"/>
    <property type="match status" value="1"/>
</dbReference>
<comment type="similarity">
    <text evidence="1">Belongs to the short-chain dehydrogenases/reductases (SDR) family.</text>
</comment>
<reference evidence="2 3" key="1">
    <citation type="journal article" date="2016" name="Nat. Commun.">
        <title>Thousands of microbial genomes shed light on interconnected biogeochemical processes in an aquifer system.</title>
        <authorList>
            <person name="Anantharaman K."/>
            <person name="Brown C.T."/>
            <person name="Hug L.A."/>
            <person name="Sharon I."/>
            <person name="Castelle C.J."/>
            <person name="Probst A.J."/>
            <person name="Thomas B.C."/>
            <person name="Singh A."/>
            <person name="Wilkins M.J."/>
            <person name="Karaoz U."/>
            <person name="Brodie E.L."/>
            <person name="Williams K.H."/>
            <person name="Hubbard S.S."/>
            <person name="Banfield J.F."/>
        </authorList>
    </citation>
    <scope>NUCLEOTIDE SEQUENCE [LARGE SCALE GENOMIC DNA]</scope>
</reference>
<comment type="caution">
    <text evidence="2">The sequence shown here is derived from an EMBL/GenBank/DDBJ whole genome shotgun (WGS) entry which is preliminary data.</text>
</comment>
<gene>
    <name evidence="2" type="ORF">A2382_00570</name>
</gene>
<dbReference type="PRINTS" id="PR00081">
    <property type="entry name" value="GDHRDH"/>
</dbReference>
<evidence type="ECO:0000313" key="2">
    <source>
        <dbReference type="EMBL" id="OGM79264.1"/>
    </source>
</evidence>
<dbReference type="InterPro" id="IPR002347">
    <property type="entry name" value="SDR_fam"/>
</dbReference>
<evidence type="ECO:0008006" key="4">
    <source>
        <dbReference type="Google" id="ProtNLM"/>
    </source>
</evidence>
<dbReference type="Gene3D" id="3.40.50.720">
    <property type="entry name" value="NAD(P)-binding Rossmann-like Domain"/>
    <property type="match status" value="1"/>
</dbReference>
<evidence type="ECO:0000313" key="3">
    <source>
        <dbReference type="Proteomes" id="UP000178999"/>
    </source>
</evidence>
<dbReference type="Proteomes" id="UP000178999">
    <property type="component" value="Unassembled WGS sequence"/>
</dbReference>
<dbReference type="InterPro" id="IPR036291">
    <property type="entry name" value="NAD(P)-bd_dom_sf"/>
</dbReference>
<evidence type="ECO:0000256" key="1">
    <source>
        <dbReference type="ARBA" id="ARBA00006484"/>
    </source>
</evidence>
<dbReference type="SUPFAM" id="SSF51735">
    <property type="entry name" value="NAD(P)-binding Rossmann-fold domains"/>
    <property type="match status" value="1"/>
</dbReference>
<sequence length="249" mass="26647">MSVSEKVVFITGSSSGIGAATAMLFAKEGARVIINARSKSEEADEVVSVITKTGGKAELMVGDVSIPSDVDDIFGRIEEKYQRLDVLINNAGIDRPKKFLELAIKDWDETLKINLYGVFLCSQAAAKIMLKNGSGKILNTASVRGLYHCGRKGNLVYTVSKSAVISFTTTLAKELAPVINVNAVAPGPSNTRISKVWSPRTKKHNIEHSLLKRLTEPSDIASAFLFLASDSGNGITGEVLVVDGGYNLS</sequence>